<dbReference type="SMART" id="SM00479">
    <property type="entry name" value="EXOIII"/>
    <property type="match status" value="1"/>
</dbReference>
<comment type="catalytic activity">
    <reaction evidence="10 11">
        <text>DNA(n) + a 2'-deoxyribonucleoside 5'-triphosphate = DNA(n+1) + diphosphate</text>
        <dbReference type="Rhea" id="RHEA:22508"/>
        <dbReference type="Rhea" id="RHEA-COMP:17339"/>
        <dbReference type="Rhea" id="RHEA-COMP:17340"/>
        <dbReference type="ChEBI" id="CHEBI:33019"/>
        <dbReference type="ChEBI" id="CHEBI:61560"/>
        <dbReference type="ChEBI" id="CHEBI:173112"/>
        <dbReference type="EC" id="2.7.7.7"/>
    </reaction>
</comment>
<dbReference type="NCBIfam" id="NF001688">
    <property type="entry name" value="PRK00448.1"/>
    <property type="match status" value="1"/>
</dbReference>
<dbReference type="GO" id="GO:0005737">
    <property type="term" value="C:cytoplasm"/>
    <property type="evidence" value="ECO:0007669"/>
    <property type="project" value="UniProtKB-SubCell"/>
</dbReference>
<comment type="function">
    <text evidence="1 11">Required for replicative DNA synthesis. This DNA polymerase also exhibits 3' to 5' exonuclease activity.</text>
</comment>
<feature type="coiled-coil region" evidence="12">
    <location>
        <begin position="62"/>
        <end position="136"/>
    </location>
</feature>
<dbReference type="InterPro" id="IPR003141">
    <property type="entry name" value="Pol/His_phosphatase_N"/>
</dbReference>
<evidence type="ECO:0000256" key="7">
    <source>
        <dbReference type="ARBA" id="ARBA00022801"/>
    </source>
</evidence>
<dbReference type="InterPro" id="IPR004013">
    <property type="entry name" value="PHP_dom"/>
</dbReference>
<proteinExistence type="inferred from homology"/>
<keyword evidence="7 11" id="KW-0378">Hydrolase</keyword>
<dbReference type="NCBIfam" id="TIGR00573">
    <property type="entry name" value="dnaq"/>
    <property type="match status" value="1"/>
</dbReference>
<dbReference type="SUPFAM" id="SSF53098">
    <property type="entry name" value="Ribonuclease H-like"/>
    <property type="match status" value="1"/>
</dbReference>
<dbReference type="InterPro" id="IPR006308">
    <property type="entry name" value="Pol_III_a_PolC-type_gram_pos"/>
</dbReference>
<dbReference type="SMART" id="SM00481">
    <property type="entry name" value="POLIIIAc"/>
    <property type="match status" value="1"/>
</dbReference>
<dbReference type="CDD" id="cd06127">
    <property type="entry name" value="DEDDh"/>
    <property type="match status" value="1"/>
</dbReference>
<dbReference type="Pfam" id="PF07733">
    <property type="entry name" value="DNA_pol3_alpha"/>
    <property type="match status" value="2"/>
</dbReference>
<dbReference type="Gene3D" id="3.30.420.10">
    <property type="entry name" value="Ribonuclease H-like superfamily/Ribonuclease H"/>
    <property type="match status" value="1"/>
</dbReference>
<sequence length="1353" mass="154847">MNIIDSVLTCDEDRKFYSERGFQIDKAVLYSKTHEIDIFSTSDMELSNEDISFLKNKFSDLLPNYKISIDNFSRNLNELEDEDYDLAMIENAMNNVSKDEYEELKSKIENEDASYVEDHQALMENLKKESNTKKSDDKPQKKTYYKPKTNKFGEIIKIKELAEEDTFPTIEGEVFSISKTDTRTEGLKIAKFFVYDGTESICVKCFLRDEQNDEFDSTVKNDTRLRLNGEYKYDKFDHQMSILMRNYEVVPKVDKIDDSENKRVEIHAHTKMSLLEGSIEPVDLINIYKKMGHRGIFVTDNACVQAYPDVMDMGDENFKIGYGMEANFFDDTEKYVQDYSENNGDYVVFDIETTGLNPYECELIEIGAVKVRDGEIIERYNQLIKPKSPIPTVISNLTSIDDELVKNEPYFEDIKDEFLAFIDGCVLVAHNANFDVGFIKQKFLKFGIEIKNPFADTMKMARDLIEGVRNYKLDTLTDRLNIRLVSHHRAVDDAEATAHLFINMMTMLKTSGKIENYYDLYKVPYEDRRTSYRMLVYAKNKVGLKNLYLIITKSCTENFNKVPRVSLSDLMAHREGLILGAEAVKGEIFSYYSDGFLYSDIKSRLQKYDFCEVQPTDHYAGLLGAKYPQISNVSNVLGGYFEFLSEANVKMIAGGNVYEKTPEDVIYRKILGKSRGDYRADFAPPLYIKTTKEIMDGLDYVPYDKKEEIVVTNTNWLLDEVETMRAIPREKFPPIIEGSEDELRNTCIENAKKIYGDPLPEIVDKRLEKELHSIIGNGYSVMYIIAKKLVKKSNSDGYLVGSRGSVGSSFAATMSDITEVNPLPPHYVCKKCKYSKFFTNGEYNVGIDMPDEVCPVCGEPLKKDGFNIPFETFLGFNGDKEPDIDLNFAGEYQSVAHKFVEELFGEGYVFRAGTLAKIQDKVGYGYVKNYFEEHGEMVSEAEINRLINGIVGIKRTTGQHPGGIMIVPKSKDIHDFSPVQYPADDASTGVFTTHFAYKALHSNILKLDILGHDGPTMIRMLEDLTGVKSDSIKLDDPEILKMFVSTEPLGLTKEELGSEVSTFGIPEFGTDFVRNMLVETQPQLFSDLIRISGLSHGTDVWTNNAQILVREGTCKIADVIATREDIMTYLLNAGLPNDFSFFTMEKVRKGKPLTPEDEEKMRAHNLPEWYIDSCNKIKYMFPKAHAVAYVMLSFRLAWYKLHYPREFYATFLSTKKDNFEMEIISSGLDAINERMNELKSLPKNTKKEEEILKVYDIAREMYLRGFKCDNVDLYKSESARFAVSEDGILPPLSSIPSLGESVSENIVREREIKRFISIEDLQKRTKLNNTCVKFMEEHNLLGGLQETNQMSMF</sequence>
<dbReference type="InterPro" id="IPR011708">
    <property type="entry name" value="DNA_pol3_alpha_NTPase_dom"/>
</dbReference>
<dbReference type="InterPro" id="IPR040982">
    <property type="entry name" value="DNA_pol3_finger"/>
</dbReference>
<comment type="caution">
    <text evidence="15">The sequence shown here is derived from an EMBL/GenBank/DDBJ whole genome shotgun (WGS) entry which is preliminary data.</text>
</comment>
<dbReference type="GO" id="GO:0006261">
    <property type="term" value="P:DNA-templated DNA replication"/>
    <property type="evidence" value="ECO:0007669"/>
    <property type="project" value="UniProtKB-UniRule"/>
</dbReference>
<name>A0A2U1DMR7_9FIRM</name>
<comment type="similarity">
    <text evidence="11">Belongs to the DNA polymerase type-C family. PolC subfamily.</text>
</comment>
<keyword evidence="12" id="KW-0175">Coiled coil</keyword>
<evidence type="ECO:0000256" key="2">
    <source>
        <dbReference type="ARBA" id="ARBA00022490"/>
    </source>
</evidence>
<evidence type="ECO:0000256" key="9">
    <source>
        <dbReference type="ARBA" id="ARBA00022932"/>
    </source>
</evidence>
<dbReference type="InterPro" id="IPR044923">
    <property type="entry name" value="PolC_middle_finger_sf"/>
</dbReference>
<evidence type="ECO:0000256" key="6">
    <source>
        <dbReference type="ARBA" id="ARBA00022722"/>
    </source>
</evidence>
<keyword evidence="8 11" id="KW-0269">Exonuclease</keyword>
<evidence type="ECO:0000313" key="15">
    <source>
        <dbReference type="EMBL" id="PVY88832.1"/>
    </source>
</evidence>
<dbReference type="GO" id="GO:0003887">
    <property type="term" value="F:DNA-directed DNA polymerase activity"/>
    <property type="evidence" value="ECO:0007669"/>
    <property type="project" value="UniProtKB-UniRule"/>
</dbReference>
<dbReference type="Gene3D" id="3.30.1900.20">
    <property type="match status" value="1"/>
</dbReference>
<dbReference type="EC" id="2.7.7.7" evidence="11"/>
<dbReference type="InterPro" id="IPR012340">
    <property type="entry name" value="NA-bd_OB-fold"/>
</dbReference>
<keyword evidence="4 11" id="KW-0548">Nucleotidyltransferase</keyword>
<dbReference type="PANTHER" id="PTHR32294">
    <property type="entry name" value="DNA POLYMERASE III SUBUNIT ALPHA"/>
    <property type="match status" value="1"/>
</dbReference>
<dbReference type="Gene3D" id="3.20.20.140">
    <property type="entry name" value="Metal-dependent hydrolases"/>
    <property type="match status" value="1"/>
</dbReference>
<keyword evidence="2 11" id="KW-0963">Cytoplasm</keyword>
<dbReference type="Pfam" id="PF17657">
    <property type="entry name" value="DNA_pol3_finger"/>
    <property type="match status" value="1"/>
</dbReference>
<keyword evidence="16" id="KW-1185">Reference proteome</keyword>
<dbReference type="InterPro" id="IPR004805">
    <property type="entry name" value="DnaE2/DnaE/PolC"/>
</dbReference>
<dbReference type="Gene3D" id="1.10.150.700">
    <property type="entry name" value="PolC, middle finger domain"/>
    <property type="match status" value="2"/>
</dbReference>
<gene>
    <name evidence="11" type="primary">polC</name>
    <name evidence="15" type="ORF">C7381_1149</name>
</gene>
<protein>
    <recommendedName>
        <fullName evidence="11">DNA polymerase III PolC-type</fullName>
        <shortName evidence="11">PolIII</shortName>
        <ecNumber evidence="11">2.7.7.7</ecNumber>
    </recommendedName>
</protein>
<evidence type="ECO:0000256" key="8">
    <source>
        <dbReference type="ARBA" id="ARBA00022839"/>
    </source>
</evidence>
<accession>A0A2U1DMR7</accession>
<dbReference type="GO" id="GO:0008408">
    <property type="term" value="F:3'-5' exonuclease activity"/>
    <property type="evidence" value="ECO:0007669"/>
    <property type="project" value="UniProtKB-UniRule"/>
</dbReference>
<dbReference type="HAMAP" id="MF_00356">
    <property type="entry name" value="DNApol_PolC"/>
    <property type="match status" value="1"/>
</dbReference>
<dbReference type="EMBL" id="QEKV01000014">
    <property type="protein sequence ID" value="PVY88832.1"/>
    <property type="molecule type" value="Genomic_DNA"/>
</dbReference>
<dbReference type="Gene3D" id="1.10.150.870">
    <property type="match status" value="1"/>
</dbReference>
<evidence type="ECO:0000259" key="14">
    <source>
        <dbReference type="SMART" id="SM00481"/>
    </source>
</evidence>
<keyword evidence="3 11" id="KW-0808">Transferase</keyword>
<comment type="subcellular location">
    <subcellularLocation>
        <location evidence="11">Cytoplasm</location>
    </subcellularLocation>
</comment>
<dbReference type="NCBIfam" id="TIGR01405">
    <property type="entry name" value="polC_Gram_pos"/>
    <property type="match status" value="1"/>
</dbReference>
<evidence type="ECO:0000256" key="10">
    <source>
        <dbReference type="ARBA" id="ARBA00049244"/>
    </source>
</evidence>
<feature type="domain" description="Exonuclease" evidence="13">
    <location>
        <begin position="345"/>
        <end position="510"/>
    </location>
</feature>
<keyword evidence="9 11" id="KW-0239">DNA-directed DNA polymerase</keyword>
<dbReference type="Proteomes" id="UP000245793">
    <property type="component" value="Unassembled WGS sequence"/>
</dbReference>
<organism evidence="15 16">
    <name type="scientific">Ezakiella coagulans</name>
    <dbReference type="NCBI Taxonomy" id="46507"/>
    <lineage>
        <taxon>Bacteria</taxon>
        <taxon>Bacillati</taxon>
        <taxon>Bacillota</taxon>
        <taxon>Tissierellia</taxon>
        <taxon>Ezakiella</taxon>
    </lineage>
</organism>
<dbReference type="Pfam" id="PF02811">
    <property type="entry name" value="PHP"/>
    <property type="match status" value="2"/>
</dbReference>
<dbReference type="SUPFAM" id="SSF160975">
    <property type="entry name" value="AF1531-like"/>
    <property type="match status" value="1"/>
</dbReference>
<evidence type="ECO:0000259" key="13">
    <source>
        <dbReference type="SMART" id="SM00479"/>
    </source>
</evidence>
<feature type="domain" description="Polymerase/histidinol phosphatase N-terminal" evidence="14">
    <location>
        <begin position="264"/>
        <end position="330"/>
    </location>
</feature>
<keyword evidence="5 11" id="KW-0235">DNA replication</keyword>
<evidence type="ECO:0000256" key="11">
    <source>
        <dbReference type="HAMAP-Rule" id="MF_00356"/>
    </source>
</evidence>
<dbReference type="RefSeq" id="WP_116480579.1">
    <property type="nucleotide sequence ID" value="NZ_QEKV01000014.1"/>
</dbReference>
<dbReference type="Gene3D" id="2.40.50.140">
    <property type="entry name" value="Nucleic acid-binding proteins"/>
    <property type="match status" value="1"/>
</dbReference>
<dbReference type="Pfam" id="PF14579">
    <property type="entry name" value="HHH_6"/>
    <property type="match status" value="1"/>
</dbReference>
<evidence type="ECO:0000256" key="3">
    <source>
        <dbReference type="ARBA" id="ARBA00022679"/>
    </source>
</evidence>
<dbReference type="InterPro" id="IPR013520">
    <property type="entry name" value="Ribonucl_H"/>
</dbReference>
<evidence type="ECO:0000313" key="16">
    <source>
        <dbReference type="Proteomes" id="UP000245793"/>
    </source>
</evidence>
<dbReference type="InterPro" id="IPR029460">
    <property type="entry name" value="DNAPol_HHH"/>
</dbReference>
<dbReference type="InterPro" id="IPR036397">
    <property type="entry name" value="RNaseH_sf"/>
</dbReference>
<evidence type="ECO:0000256" key="5">
    <source>
        <dbReference type="ARBA" id="ARBA00022705"/>
    </source>
</evidence>
<evidence type="ECO:0000256" key="4">
    <source>
        <dbReference type="ARBA" id="ARBA00022695"/>
    </source>
</evidence>
<dbReference type="GO" id="GO:0003677">
    <property type="term" value="F:DNA binding"/>
    <property type="evidence" value="ECO:0007669"/>
    <property type="project" value="UniProtKB-UniRule"/>
</dbReference>
<dbReference type="FunFam" id="3.30.420.10:FF:000045">
    <property type="entry name" value="3'-5' exonuclease DinG"/>
    <property type="match status" value="1"/>
</dbReference>
<evidence type="ECO:0000256" key="1">
    <source>
        <dbReference type="ARBA" id="ARBA00003452"/>
    </source>
</evidence>
<dbReference type="InterPro" id="IPR006054">
    <property type="entry name" value="DnaQ"/>
</dbReference>
<dbReference type="InterPro" id="IPR012337">
    <property type="entry name" value="RNaseH-like_sf"/>
</dbReference>
<dbReference type="Pfam" id="PF00929">
    <property type="entry name" value="RNase_T"/>
    <property type="match status" value="1"/>
</dbReference>
<dbReference type="PANTHER" id="PTHR32294:SF5">
    <property type="entry name" value="DNA POLYMERASE III POLC-TYPE"/>
    <property type="match status" value="1"/>
</dbReference>
<evidence type="ECO:0000256" key="12">
    <source>
        <dbReference type="SAM" id="Coils"/>
    </source>
</evidence>
<reference evidence="15 16" key="1">
    <citation type="submission" date="2018-04" db="EMBL/GenBank/DDBJ databases">
        <title>Genomic Encyclopedia of Type Strains, Phase IV (KMG-IV): sequencing the most valuable type-strain genomes for metagenomic binning, comparative biology and taxonomic classification.</title>
        <authorList>
            <person name="Goeker M."/>
        </authorList>
    </citation>
    <scope>NUCLEOTIDE SEQUENCE [LARGE SCALE GENOMIC DNA]</scope>
    <source>
        <strain evidence="15 16">DSM 20705</strain>
    </source>
</reference>
<keyword evidence="6 11" id="KW-0540">Nuclease</keyword>